<reference evidence="2 3" key="1">
    <citation type="submission" date="2015-09" db="EMBL/GenBank/DDBJ databases">
        <title>Trachymyrmex cornetzi WGS genome.</title>
        <authorList>
            <person name="Nygaard S."/>
            <person name="Hu H."/>
            <person name="Boomsma J."/>
            <person name="Zhang G."/>
        </authorList>
    </citation>
    <scope>NUCLEOTIDE SEQUENCE [LARGE SCALE GENOMIC DNA]</scope>
    <source>
        <strain evidence="2">Tcor2-1</strain>
        <tissue evidence="2">Whole body</tissue>
    </source>
</reference>
<gene>
    <name evidence="2" type="ORF">ALC57_04533</name>
</gene>
<accession>A0A195ED33</accession>
<evidence type="ECO:0000256" key="1">
    <source>
        <dbReference type="SAM" id="MobiDB-lite"/>
    </source>
</evidence>
<protein>
    <submittedName>
        <fullName evidence="2">Uncharacterized protein</fullName>
    </submittedName>
</protein>
<organism evidence="2 3">
    <name type="scientific">Trachymyrmex cornetzi</name>
    <dbReference type="NCBI Taxonomy" id="471704"/>
    <lineage>
        <taxon>Eukaryota</taxon>
        <taxon>Metazoa</taxon>
        <taxon>Ecdysozoa</taxon>
        <taxon>Arthropoda</taxon>
        <taxon>Hexapoda</taxon>
        <taxon>Insecta</taxon>
        <taxon>Pterygota</taxon>
        <taxon>Neoptera</taxon>
        <taxon>Endopterygota</taxon>
        <taxon>Hymenoptera</taxon>
        <taxon>Apocrita</taxon>
        <taxon>Aculeata</taxon>
        <taxon>Formicoidea</taxon>
        <taxon>Formicidae</taxon>
        <taxon>Myrmicinae</taxon>
        <taxon>Trachymyrmex</taxon>
    </lineage>
</organism>
<evidence type="ECO:0000313" key="2">
    <source>
        <dbReference type="EMBL" id="KYN22754.1"/>
    </source>
</evidence>
<evidence type="ECO:0000313" key="3">
    <source>
        <dbReference type="Proteomes" id="UP000078492"/>
    </source>
</evidence>
<name>A0A195ED33_9HYME</name>
<dbReference type="Proteomes" id="UP000078492">
    <property type="component" value="Unassembled WGS sequence"/>
</dbReference>
<dbReference type="AlphaFoldDB" id="A0A195ED33"/>
<keyword evidence="3" id="KW-1185">Reference proteome</keyword>
<feature type="compositionally biased region" description="Polar residues" evidence="1">
    <location>
        <begin position="162"/>
        <end position="178"/>
    </location>
</feature>
<feature type="region of interest" description="Disordered" evidence="1">
    <location>
        <begin position="155"/>
        <end position="178"/>
    </location>
</feature>
<sequence>MNLYSHQCIQNANVSLTCHRMTGFRANQCIARGNRQRLSNGQNDYLHARLSAIPIRRSAIDAVIKSGRLLFHAAKQAHRETEFALPISQMCFFFGNPPDTLIISRYLRRPALAQLSSSLSALRSPLSALRRWPMADGRRRRYLYASRSGRCSGNMLAKSAVNRDTPTPTRTDLAQSSS</sequence>
<proteinExistence type="predicted"/>
<dbReference type="EMBL" id="KQ979074">
    <property type="protein sequence ID" value="KYN22754.1"/>
    <property type="molecule type" value="Genomic_DNA"/>
</dbReference>